<dbReference type="AlphaFoldDB" id="A0A1R1SDF7"/>
<feature type="compositionally biased region" description="Basic residues" evidence="1">
    <location>
        <begin position="144"/>
        <end position="154"/>
    </location>
</feature>
<dbReference type="EMBL" id="ASQP01000335">
    <property type="protein sequence ID" value="OMI36451.1"/>
    <property type="molecule type" value="Genomic_DNA"/>
</dbReference>
<evidence type="ECO:0000313" key="3">
    <source>
        <dbReference type="EMBL" id="OMI36451.1"/>
    </source>
</evidence>
<sequence length="188" mass="18762">MRVLVAGATGVVGHPLVGALRARGHQVSALVREESRAKAPDADAVVVADALDRQGLLSAVAAVRPEAVVHQMTALRLLRDDPAAAFARTARLRTEGTANLVEAAPGGRGAAAGRAEHRLRGGPGRWAGPRRGRAAVRGRPGPRLGRHRTGRRRAGAAGAGRPGTGGRGTGGGGAGGVVPAGVVPAGQG</sequence>
<keyword evidence="4" id="KW-1185">Reference proteome</keyword>
<dbReference type="RefSeq" id="WP_282961647.1">
    <property type="nucleotide sequence ID" value="NZ_ASQP01000335.1"/>
</dbReference>
<feature type="region of interest" description="Disordered" evidence="1">
    <location>
        <begin position="104"/>
        <end position="188"/>
    </location>
</feature>
<proteinExistence type="predicted"/>
<dbReference type="Proteomes" id="UP000186168">
    <property type="component" value="Unassembled WGS sequence"/>
</dbReference>
<dbReference type="InterPro" id="IPR001509">
    <property type="entry name" value="Epimerase_deHydtase"/>
</dbReference>
<reference evidence="3 4" key="1">
    <citation type="submission" date="2013-05" db="EMBL/GenBank/DDBJ databases">
        <title>Genome sequence of Streptomyces sparsogenes DSM 40356.</title>
        <authorList>
            <person name="Coyne S."/>
            <person name="Seebeck F.P."/>
        </authorList>
    </citation>
    <scope>NUCLEOTIDE SEQUENCE [LARGE SCALE GENOMIC DNA]</scope>
    <source>
        <strain evidence="3 4">DSM 40356</strain>
    </source>
</reference>
<feature type="non-terminal residue" evidence="3">
    <location>
        <position position="188"/>
    </location>
</feature>
<evidence type="ECO:0000256" key="1">
    <source>
        <dbReference type="SAM" id="MobiDB-lite"/>
    </source>
</evidence>
<feature type="domain" description="NAD-dependent epimerase/dehydratase" evidence="2">
    <location>
        <begin position="3"/>
        <end position="104"/>
    </location>
</feature>
<evidence type="ECO:0000313" key="4">
    <source>
        <dbReference type="Proteomes" id="UP000186168"/>
    </source>
</evidence>
<feature type="compositionally biased region" description="Gly residues" evidence="1">
    <location>
        <begin position="157"/>
        <end position="178"/>
    </location>
</feature>
<accession>A0A1R1SDF7</accession>
<evidence type="ECO:0000259" key="2">
    <source>
        <dbReference type="Pfam" id="PF01370"/>
    </source>
</evidence>
<gene>
    <name evidence="3" type="ORF">SPAR_26246</name>
</gene>
<feature type="compositionally biased region" description="Low complexity" evidence="1">
    <location>
        <begin position="179"/>
        <end position="188"/>
    </location>
</feature>
<name>A0A1R1SDF7_9ACTN</name>
<organism evidence="3 4">
    <name type="scientific">Streptomyces sparsogenes DSM 40356</name>
    <dbReference type="NCBI Taxonomy" id="1331668"/>
    <lineage>
        <taxon>Bacteria</taxon>
        <taxon>Bacillati</taxon>
        <taxon>Actinomycetota</taxon>
        <taxon>Actinomycetes</taxon>
        <taxon>Kitasatosporales</taxon>
        <taxon>Streptomycetaceae</taxon>
        <taxon>Streptomyces</taxon>
    </lineage>
</organism>
<dbReference type="Pfam" id="PF01370">
    <property type="entry name" value="Epimerase"/>
    <property type="match status" value="1"/>
</dbReference>
<dbReference type="SUPFAM" id="SSF51735">
    <property type="entry name" value="NAD(P)-binding Rossmann-fold domains"/>
    <property type="match status" value="1"/>
</dbReference>
<comment type="caution">
    <text evidence="3">The sequence shown here is derived from an EMBL/GenBank/DDBJ whole genome shotgun (WGS) entry which is preliminary data.</text>
</comment>
<protein>
    <submittedName>
        <fullName evidence="3">Putative dehydrogenase</fullName>
    </submittedName>
</protein>
<dbReference type="InterPro" id="IPR036291">
    <property type="entry name" value="NAD(P)-bd_dom_sf"/>
</dbReference>
<dbReference type="Gene3D" id="3.40.50.720">
    <property type="entry name" value="NAD(P)-binding Rossmann-like Domain"/>
    <property type="match status" value="1"/>
</dbReference>